<comment type="similarity">
    <text evidence="2">Belongs to the outer membrane factor (OMF) (TC 1.B.17) family.</text>
</comment>
<keyword evidence="8" id="KW-0732">Signal</keyword>
<reference evidence="9 10" key="1">
    <citation type="submission" date="2020-08" db="EMBL/GenBank/DDBJ databases">
        <title>Functional genomics of gut bacteria from endangered species of beetles.</title>
        <authorList>
            <person name="Carlos-Shanley C."/>
        </authorList>
    </citation>
    <scope>NUCLEOTIDE SEQUENCE [LARGE SCALE GENOMIC DNA]</scope>
    <source>
        <strain evidence="9 10">S00239</strain>
    </source>
</reference>
<evidence type="ECO:0000256" key="3">
    <source>
        <dbReference type="ARBA" id="ARBA00022448"/>
    </source>
</evidence>
<protein>
    <submittedName>
        <fullName evidence="9">Outer membrane protein</fullName>
    </submittedName>
</protein>
<dbReference type="GO" id="GO:0015562">
    <property type="term" value="F:efflux transmembrane transporter activity"/>
    <property type="evidence" value="ECO:0007669"/>
    <property type="project" value="InterPro"/>
</dbReference>
<dbReference type="InterPro" id="IPR010130">
    <property type="entry name" value="T1SS_OMP_TolC"/>
</dbReference>
<gene>
    <name evidence="9" type="ORF">HNP55_000121</name>
</gene>
<keyword evidence="5" id="KW-0812">Transmembrane</keyword>
<feature type="chain" id="PRO_5032277340" evidence="8">
    <location>
        <begin position="33"/>
        <end position="452"/>
    </location>
</feature>
<dbReference type="GO" id="GO:0015288">
    <property type="term" value="F:porin activity"/>
    <property type="evidence" value="ECO:0007669"/>
    <property type="project" value="TreeGrafter"/>
</dbReference>
<keyword evidence="3" id="KW-0813">Transport</keyword>
<organism evidence="9 10">
    <name type="scientific">Roseateles oligotrophus</name>
    <dbReference type="NCBI Taxonomy" id="1769250"/>
    <lineage>
        <taxon>Bacteria</taxon>
        <taxon>Pseudomonadati</taxon>
        <taxon>Pseudomonadota</taxon>
        <taxon>Betaproteobacteria</taxon>
        <taxon>Burkholderiales</taxon>
        <taxon>Sphaerotilaceae</taxon>
        <taxon>Roseateles</taxon>
    </lineage>
</organism>
<evidence type="ECO:0000313" key="10">
    <source>
        <dbReference type="Proteomes" id="UP000562027"/>
    </source>
</evidence>
<dbReference type="SUPFAM" id="SSF56954">
    <property type="entry name" value="Outer membrane efflux proteins (OEP)"/>
    <property type="match status" value="1"/>
</dbReference>
<evidence type="ECO:0000256" key="7">
    <source>
        <dbReference type="ARBA" id="ARBA00023237"/>
    </source>
</evidence>
<keyword evidence="6" id="KW-0472">Membrane</keyword>
<sequence>MSDRRANPSRSPLTRLGLAMVLAFGAAGGAQAQSLQDLYDAARGFDASYLSARSLADSAQYKAAQADALARPSVGLSTGVSAQRTEPASGNNINSATVQAGVNGRYALYNRGNSLSIEQAQRALSVAQADLELAEQDLIVRVAQAYFDVLGAQDTLTTTRAAKAAIAEQLASAKRNFEVGTATITDSREAQAKFDLATAVELGAENDLRVKGVTLDQLVGRVGVAPKPLAQPVALPAVMPVNVDPWVNQADDMHPLIRKARLGLEVAQLETAKSRAADGITVDMTGGLNVQNQHNSLSGPANLAAGAGTAKVANLGLSINYPLYSGGAIQNRLKETLALEEKSRNDLDYARRAVAEGTKRAFFGVQSLRAQVNAYEAAESSSKLALDATQLGYKVGVRVNLDVLNAQTQLYTTQRDLAKARYDVLVNSLKLRQASGQLKPENISAVNTLLAK</sequence>
<comment type="caution">
    <text evidence="9">The sequence shown here is derived from an EMBL/GenBank/DDBJ whole genome shotgun (WGS) entry which is preliminary data.</text>
</comment>
<dbReference type="Gene3D" id="1.20.1600.10">
    <property type="entry name" value="Outer membrane efflux proteins (OEP)"/>
    <property type="match status" value="1"/>
</dbReference>
<dbReference type="NCBIfam" id="TIGR01844">
    <property type="entry name" value="type_I_sec_TolC"/>
    <property type="match status" value="1"/>
</dbReference>
<evidence type="ECO:0000256" key="1">
    <source>
        <dbReference type="ARBA" id="ARBA00004442"/>
    </source>
</evidence>
<dbReference type="InterPro" id="IPR051906">
    <property type="entry name" value="TolC-like"/>
</dbReference>
<dbReference type="Pfam" id="PF02321">
    <property type="entry name" value="OEP"/>
    <property type="match status" value="2"/>
</dbReference>
<dbReference type="InterPro" id="IPR003423">
    <property type="entry name" value="OMP_efflux"/>
</dbReference>
<accession>A0A840L138</accession>
<dbReference type="GO" id="GO:0009279">
    <property type="term" value="C:cell outer membrane"/>
    <property type="evidence" value="ECO:0007669"/>
    <property type="project" value="UniProtKB-SubCell"/>
</dbReference>
<keyword evidence="4" id="KW-1134">Transmembrane beta strand</keyword>
<dbReference type="RefSeq" id="WP_184294991.1">
    <property type="nucleotide sequence ID" value="NZ_JACHLP010000001.1"/>
</dbReference>
<dbReference type="AlphaFoldDB" id="A0A840L138"/>
<evidence type="ECO:0000313" key="9">
    <source>
        <dbReference type="EMBL" id="MBB4841626.1"/>
    </source>
</evidence>
<evidence type="ECO:0000256" key="6">
    <source>
        <dbReference type="ARBA" id="ARBA00023136"/>
    </source>
</evidence>
<comment type="subcellular location">
    <subcellularLocation>
        <location evidence="1">Cell outer membrane</location>
    </subcellularLocation>
</comment>
<evidence type="ECO:0000256" key="2">
    <source>
        <dbReference type="ARBA" id="ARBA00007613"/>
    </source>
</evidence>
<dbReference type="GO" id="GO:1990281">
    <property type="term" value="C:efflux pump complex"/>
    <property type="evidence" value="ECO:0007669"/>
    <property type="project" value="TreeGrafter"/>
</dbReference>
<evidence type="ECO:0000256" key="8">
    <source>
        <dbReference type="SAM" id="SignalP"/>
    </source>
</evidence>
<evidence type="ECO:0000256" key="4">
    <source>
        <dbReference type="ARBA" id="ARBA00022452"/>
    </source>
</evidence>
<dbReference type="PANTHER" id="PTHR30026">
    <property type="entry name" value="OUTER MEMBRANE PROTEIN TOLC"/>
    <property type="match status" value="1"/>
</dbReference>
<dbReference type="PANTHER" id="PTHR30026:SF20">
    <property type="entry name" value="OUTER MEMBRANE PROTEIN TOLC"/>
    <property type="match status" value="1"/>
</dbReference>
<evidence type="ECO:0000256" key="5">
    <source>
        <dbReference type="ARBA" id="ARBA00022692"/>
    </source>
</evidence>
<feature type="signal peptide" evidence="8">
    <location>
        <begin position="1"/>
        <end position="32"/>
    </location>
</feature>
<dbReference type="Proteomes" id="UP000562027">
    <property type="component" value="Unassembled WGS sequence"/>
</dbReference>
<name>A0A840L138_9BURK</name>
<dbReference type="EMBL" id="JACHLP010000001">
    <property type="protein sequence ID" value="MBB4841626.1"/>
    <property type="molecule type" value="Genomic_DNA"/>
</dbReference>
<proteinExistence type="inferred from homology"/>
<keyword evidence="10" id="KW-1185">Reference proteome</keyword>
<keyword evidence="7" id="KW-0998">Cell outer membrane</keyword>